<dbReference type="Proteomes" id="UP001155500">
    <property type="component" value="Unassembled WGS sequence"/>
</dbReference>
<dbReference type="InterPro" id="IPR001123">
    <property type="entry name" value="LeuE-type"/>
</dbReference>
<keyword evidence="5 6" id="KW-0472">Membrane</keyword>
<keyword evidence="8" id="KW-1185">Reference proteome</keyword>
<evidence type="ECO:0008006" key="9">
    <source>
        <dbReference type="Google" id="ProtNLM"/>
    </source>
</evidence>
<feature type="transmembrane region" description="Helical" evidence="6">
    <location>
        <begin position="39"/>
        <end position="63"/>
    </location>
</feature>
<evidence type="ECO:0000313" key="8">
    <source>
        <dbReference type="Proteomes" id="UP001155500"/>
    </source>
</evidence>
<feature type="transmembrane region" description="Helical" evidence="6">
    <location>
        <begin position="111"/>
        <end position="133"/>
    </location>
</feature>
<evidence type="ECO:0000256" key="3">
    <source>
        <dbReference type="ARBA" id="ARBA00022692"/>
    </source>
</evidence>
<feature type="transmembrane region" description="Helical" evidence="6">
    <location>
        <begin position="176"/>
        <end position="201"/>
    </location>
</feature>
<feature type="transmembrane region" description="Helical" evidence="6">
    <location>
        <begin position="139"/>
        <end position="164"/>
    </location>
</feature>
<name>A0A9X4PBZ4_9PAST</name>
<protein>
    <recommendedName>
        <fullName evidence="9">Threonine/homoserine/homoserine lactone efflux protein</fullName>
    </recommendedName>
</protein>
<proteinExistence type="predicted"/>
<feature type="transmembrane region" description="Helical" evidence="6">
    <location>
        <begin position="69"/>
        <end position="90"/>
    </location>
</feature>
<keyword evidence="2" id="KW-1003">Cell membrane</keyword>
<sequence length="206" mass="23424">MDYVFLLIYTLAILLFLSTSAPVRLVFSVRVKYGVWAGLKTIMGAIVGALMLIILSFILMRLVFAISEWGFTVLTLLSSGYLLYFSLIVLKDKVDGQGQIAQVSHGYFRGGLMISIAYLKNIVFFMGFLLLLLEIAWGFPLFLVIWLLLLLMLNGLILLLYAVAFSACPYPKRVNILNGVSGVVLLVLMLYTLFHRILWLFRYFYH</sequence>
<keyword evidence="3 6" id="KW-0812">Transmembrane</keyword>
<feature type="transmembrane region" description="Helical" evidence="6">
    <location>
        <begin position="6"/>
        <end position="27"/>
    </location>
</feature>
<evidence type="ECO:0000256" key="1">
    <source>
        <dbReference type="ARBA" id="ARBA00004651"/>
    </source>
</evidence>
<dbReference type="GO" id="GO:0005886">
    <property type="term" value="C:plasma membrane"/>
    <property type="evidence" value="ECO:0007669"/>
    <property type="project" value="UniProtKB-SubCell"/>
</dbReference>
<evidence type="ECO:0000313" key="7">
    <source>
        <dbReference type="EMBL" id="MDG6895352.1"/>
    </source>
</evidence>
<dbReference type="AlphaFoldDB" id="A0A9X4PBZ4"/>
<evidence type="ECO:0000256" key="5">
    <source>
        <dbReference type="ARBA" id="ARBA00023136"/>
    </source>
</evidence>
<comment type="subcellular location">
    <subcellularLocation>
        <location evidence="1">Cell membrane</location>
        <topology evidence="1">Multi-pass membrane protein</topology>
    </subcellularLocation>
</comment>
<organism evidence="7 8">
    <name type="scientific">Volucribacter amazonae</name>
    <dbReference type="NCBI Taxonomy" id="256731"/>
    <lineage>
        <taxon>Bacteria</taxon>
        <taxon>Pseudomonadati</taxon>
        <taxon>Pseudomonadota</taxon>
        <taxon>Gammaproteobacteria</taxon>
        <taxon>Pasteurellales</taxon>
        <taxon>Pasteurellaceae</taxon>
        <taxon>Volucribacter</taxon>
    </lineage>
</organism>
<evidence type="ECO:0000256" key="2">
    <source>
        <dbReference type="ARBA" id="ARBA00022475"/>
    </source>
</evidence>
<dbReference type="Pfam" id="PF01810">
    <property type="entry name" value="LysE"/>
    <property type="match status" value="1"/>
</dbReference>
<dbReference type="GO" id="GO:0006865">
    <property type="term" value="P:amino acid transport"/>
    <property type="evidence" value="ECO:0007669"/>
    <property type="project" value="InterPro"/>
</dbReference>
<accession>A0A9X4PBZ4</accession>
<evidence type="ECO:0000256" key="6">
    <source>
        <dbReference type="SAM" id="Phobius"/>
    </source>
</evidence>
<evidence type="ECO:0000256" key="4">
    <source>
        <dbReference type="ARBA" id="ARBA00022989"/>
    </source>
</evidence>
<dbReference type="EMBL" id="LWID01000001">
    <property type="protein sequence ID" value="MDG6895352.1"/>
    <property type="molecule type" value="Genomic_DNA"/>
</dbReference>
<keyword evidence="4 6" id="KW-1133">Transmembrane helix</keyword>
<gene>
    <name evidence="7" type="ORF">A6A20_06895</name>
</gene>
<reference evidence="7" key="1">
    <citation type="submission" date="2016-03" db="EMBL/GenBank/DDBJ databases">
        <title>Co-evolution between Pasteurellaceae and their hosts.</title>
        <authorList>
            <person name="Hansen M.J."/>
            <person name="Bojesen A.M."/>
            <person name="Planet P."/>
        </authorList>
    </citation>
    <scope>NUCLEOTIDE SEQUENCE</scope>
    <source>
        <strain evidence="7">146/S8/89</strain>
    </source>
</reference>
<comment type="caution">
    <text evidence="7">The sequence shown here is derived from an EMBL/GenBank/DDBJ whole genome shotgun (WGS) entry which is preliminary data.</text>
</comment>